<dbReference type="PANTHER" id="PTHR36571">
    <property type="entry name" value="PROTEIN YGIW"/>
    <property type="match status" value="1"/>
</dbReference>
<evidence type="ECO:0000256" key="2">
    <source>
        <dbReference type="SAM" id="SignalP"/>
    </source>
</evidence>
<name>A0A2Z6I8Q7_9BURK</name>
<dbReference type="AlphaFoldDB" id="A0A2Z6I8Q7"/>
<organism evidence="3 4">
    <name type="scientific">Sutterella megalosphaeroides</name>
    <dbReference type="NCBI Taxonomy" id="2494234"/>
    <lineage>
        <taxon>Bacteria</taxon>
        <taxon>Pseudomonadati</taxon>
        <taxon>Pseudomonadota</taxon>
        <taxon>Betaproteobacteria</taxon>
        <taxon>Burkholderiales</taxon>
        <taxon>Sutterellaceae</taxon>
        <taxon>Sutterella</taxon>
    </lineage>
</organism>
<dbReference type="PANTHER" id="PTHR36571:SF1">
    <property type="entry name" value="PROTEIN YGIW"/>
    <property type="match status" value="1"/>
</dbReference>
<evidence type="ECO:0000256" key="1">
    <source>
        <dbReference type="ARBA" id="ARBA00022729"/>
    </source>
</evidence>
<feature type="chain" id="PRO_5016465480" evidence="2">
    <location>
        <begin position="22"/>
        <end position="116"/>
    </location>
</feature>
<protein>
    <submittedName>
        <fullName evidence="3">Uncharacterized protein</fullName>
    </submittedName>
</protein>
<proteinExistence type="predicted"/>
<dbReference type="InterPro" id="IPR005220">
    <property type="entry name" value="CarO-like"/>
</dbReference>
<sequence length="116" mass="12732">MRKAFVLLGLVAALSCATASAEIVVPHRIHPTIDTVSEVLASGKDEDWVMLTGALVRKERANEYVFRDSTGEIKATVLSDVFAGRVLHSDQTVRAVARVSRPPFETPTIDIERIDE</sequence>
<dbReference type="Gene3D" id="2.40.50.200">
    <property type="entry name" value="Bacterial OB-fold"/>
    <property type="match status" value="1"/>
</dbReference>
<dbReference type="NCBIfam" id="NF033674">
    <property type="entry name" value="stress_OB_fold"/>
    <property type="match status" value="1"/>
</dbReference>
<dbReference type="KEGG" id="sutt:SUTMEG_07360"/>
<dbReference type="SUPFAM" id="SSF101756">
    <property type="entry name" value="Hypothetical protein YgiW"/>
    <property type="match status" value="1"/>
</dbReference>
<dbReference type="RefSeq" id="WP_120176514.1">
    <property type="nucleotide sequence ID" value="NZ_AP018786.1"/>
</dbReference>
<feature type="signal peptide" evidence="2">
    <location>
        <begin position="1"/>
        <end position="21"/>
    </location>
</feature>
<gene>
    <name evidence="3" type="ORF">SUTMEG_07360</name>
</gene>
<keyword evidence="1 2" id="KW-0732">Signal</keyword>
<dbReference type="OrthoDB" id="6650354at2"/>
<evidence type="ECO:0000313" key="3">
    <source>
        <dbReference type="EMBL" id="BBF22845.1"/>
    </source>
</evidence>
<reference evidence="3 4" key="1">
    <citation type="journal article" date="2018" name="Int. J. Syst. Evol. Microbiol.">
        <title>Mesosutterella multiformis gen. nov., sp. nov., a member of the family Sutterellaceae and Sutterella megalosphaeroides sp. nov., isolated from human faeces.</title>
        <authorList>
            <person name="Sakamoto M."/>
            <person name="Ikeyama N."/>
            <person name="Kunihiro T."/>
            <person name="Iino T."/>
            <person name="Yuki M."/>
            <person name="Ohkuma M."/>
        </authorList>
    </citation>
    <scope>NUCLEOTIDE SEQUENCE [LARGE SCALE GENOMIC DNA]</scope>
    <source>
        <strain evidence="3 4">6FBBBH3</strain>
    </source>
</reference>
<dbReference type="Pfam" id="PF04076">
    <property type="entry name" value="BOF"/>
    <property type="match status" value="1"/>
</dbReference>
<dbReference type="InterPro" id="IPR036700">
    <property type="entry name" value="BOBF_sf"/>
</dbReference>
<dbReference type="EMBL" id="AP018786">
    <property type="protein sequence ID" value="BBF22845.1"/>
    <property type="molecule type" value="Genomic_DNA"/>
</dbReference>
<dbReference type="PROSITE" id="PS51257">
    <property type="entry name" value="PROKAR_LIPOPROTEIN"/>
    <property type="match status" value="1"/>
</dbReference>
<keyword evidence="4" id="KW-1185">Reference proteome</keyword>
<evidence type="ECO:0000313" key="4">
    <source>
        <dbReference type="Proteomes" id="UP000271003"/>
    </source>
</evidence>
<accession>A0A2Z6I8Q7</accession>
<dbReference type="Proteomes" id="UP000271003">
    <property type="component" value="Chromosome"/>
</dbReference>